<protein>
    <submittedName>
        <fullName evidence="1">Uncharacterized protein</fullName>
    </submittedName>
</protein>
<organism evidence="1 2">
    <name type="scientific">Pseudoramibacter alactolyticus ATCC 23263</name>
    <dbReference type="NCBI Taxonomy" id="887929"/>
    <lineage>
        <taxon>Bacteria</taxon>
        <taxon>Bacillati</taxon>
        <taxon>Bacillota</taxon>
        <taxon>Clostridia</taxon>
        <taxon>Eubacteriales</taxon>
        <taxon>Eubacteriaceae</taxon>
        <taxon>Pseudoramibacter</taxon>
    </lineage>
</organism>
<keyword evidence="2" id="KW-1185">Reference proteome</keyword>
<sequence length="57" mass="6515">MRLFLQGLAILPPLGFLVFDYSTFSTYVNNYFEAADRLPPTPADSAQKNQFFEPLKL</sequence>
<dbReference type="HOGENOM" id="CLU_2993237_0_0_9"/>
<dbReference type="EMBL" id="AEQN01000033">
    <property type="protein sequence ID" value="EFV00538.1"/>
    <property type="molecule type" value="Genomic_DNA"/>
</dbReference>
<accession>E6MK19</accession>
<gene>
    <name evidence="1" type="ORF">HMP0721_2355</name>
</gene>
<evidence type="ECO:0000313" key="2">
    <source>
        <dbReference type="Proteomes" id="UP000004754"/>
    </source>
</evidence>
<comment type="caution">
    <text evidence="1">The sequence shown here is derived from an EMBL/GenBank/DDBJ whole genome shotgun (WGS) entry which is preliminary data.</text>
</comment>
<dbReference type="AlphaFoldDB" id="E6MK19"/>
<proteinExistence type="predicted"/>
<dbReference type="STRING" id="887929.HMP0721_2355"/>
<reference evidence="1 2" key="1">
    <citation type="submission" date="2010-12" db="EMBL/GenBank/DDBJ databases">
        <authorList>
            <person name="Muzny D."/>
            <person name="Qin X."/>
            <person name="Deng J."/>
            <person name="Jiang H."/>
            <person name="Liu Y."/>
            <person name="Qu J."/>
            <person name="Song X.-Z."/>
            <person name="Zhang L."/>
            <person name="Thornton R."/>
            <person name="Coyle M."/>
            <person name="Francisco L."/>
            <person name="Jackson L."/>
            <person name="Javaid M."/>
            <person name="Korchina V."/>
            <person name="Kovar C."/>
            <person name="Mata R."/>
            <person name="Mathew T."/>
            <person name="Ngo R."/>
            <person name="Nguyen L."/>
            <person name="Nguyen N."/>
            <person name="Okwuonu G."/>
            <person name="Ongeri F."/>
            <person name="Pham C."/>
            <person name="Simmons D."/>
            <person name="Wilczek-Boney K."/>
            <person name="Hale W."/>
            <person name="Jakkamsetti A."/>
            <person name="Pham P."/>
            <person name="Ruth R."/>
            <person name="San Lucas F."/>
            <person name="Warren J."/>
            <person name="Zhang J."/>
            <person name="Zhao Z."/>
            <person name="Zhou C."/>
            <person name="Zhu D."/>
            <person name="Lee S."/>
            <person name="Bess C."/>
            <person name="Blankenburg K."/>
            <person name="Forbes L."/>
            <person name="Fu Q."/>
            <person name="Gubbala S."/>
            <person name="Hirani K."/>
            <person name="Jayaseelan J.C."/>
            <person name="Lara F."/>
            <person name="Munidasa M."/>
            <person name="Palculict T."/>
            <person name="Patil S."/>
            <person name="Pu L.-L."/>
            <person name="Saada N."/>
            <person name="Tang L."/>
            <person name="Weissenberger G."/>
            <person name="Zhu Y."/>
            <person name="Hemphill L."/>
            <person name="Shang Y."/>
            <person name="Youmans B."/>
            <person name="Ayvaz T."/>
            <person name="Ross M."/>
            <person name="Santibanez J."/>
            <person name="Aqrawi P."/>
            <person name="Gross S."/>
            <person name="Joshi V."/>
            <person name="Fowler G."/>
            <person name="Nazareth L."/>
            <person name="Reid J."/>
            <person name="Worley K."/>
            <person name="Petrosino J."/>
            <person name="Highlander S."/>
            <person name="Gibbs R."/>
        </authorList>
    </citation>
    <scope>NUCLEOTIDE SEQUENCE [LARGE SCALE GENOMIC DNA]</scope>
    <source>
        <strain evidence="1 2">ATCC 23263</strain>
    </source>
</reference>
<evidence type="ECO:0000313" key="1">
    <source>
        <dbReference type="EMBL" id="EFV00538.1"/>
    </source>
</evidence>
<dbReference type="Proteomes" id="UP000004754">
    <property type="component" value="Unassembled WGS sequence"/>
</dbReference>
<name>E6MK19_9FIRM</name>